<evidence type="ECO:0008006" key="3">
    <source>
        <dbReference type="Google" id="ProtNLM"/>
    </source>
</evidence>
<reference evidence="1 2" key="1">
    <citation type="submission" date="2015-11" db="EMBL/GenBank/DDBJ databases">
        <title>Exploring the genomic traits of fungus-feeding bacterial genus Collimonas.</title>
        <authorList>
            <person name="Song C."/>
            <person name="Schmidt R."/>
            <person name="de Jager V."/>
            <person name="Krzyzanowska D."/>
            <person name="Jongedijk E."/>
            <person name="Cankar K."/>
            <person name="Beekwilder J."/>
            <person name="van Veen A."/>
            <person name="de Boer W."/>
            <person name="van Veen J.A."/>
            <person name="Garbeva P."/>
        </authorList>
    </citation>
    <scope>NUCLEOTIDE SEQUENCE [LARGE SCALE GENOMIC DNA]</scope>
    <source>
        <strain evidence="1 2">Ter291</strain>
    </source>
</reference>
<protein>
    <recommendedName>
        <fullName evidence="3">HK97 gp10 family phage protein</fullName>
    </recommendedName>
</protein>
<evidence type="ECO:0000313" key="1">
    <source>
        <dbReference type="EMBL" id="AMP15491.1"/>
    </source>
</evidence>
<dbReference type="EMBL" id="CP013236">
    <property type="protein sequence ID" value="AMP15491.1"/>
    <property type="molecule type" value="Genomic_DNA"/>
</dbReference>
<name>A0ABM5Z8Q7_9BURK</name>
<sequence length="159" mass="17998">MANIQWSGLDQIQQNLLRLPAMFADSLRSAANTGATVIKNEVMARAPEDKGVLKSAIYQKHIDELSGADRQVYYVSWRKGKSSELDAFYGKWVEYGHWYVPKKPKGVRAKDHRAANRNVFVPAHPFLRPAFDTQKDAALSAMRNKLAENVRKAIAEINR</sequence>
<gene>
    <name evidence="1" type="ORF">CPter291_3254</name>
</gene>
<accession>A0ABM5Z8Q7</accession>
<dbReference type="InterPro" id="IPR010064">
    <property type="entry name" value="HK97-gp10_tail"/>
</dbReference>
<proteinExistence type="predicted"/>
<dbReference type="Pfam" id="PF04883">
    <property type="entry name" value="HK97-gp10_like"/>
    <property type="match status" value="1"/>
</dbReference>
<dbReference type="Proteomes" id="UP000074914">
    <property type="component" value="Chromosome"/>
</dbReference>
<evidence type="ECO:0000313" key="2">
    <source>
        <dbReference type="Proteomes" id="UP000074914"/>
    </source>
</evidence>
<keyword evidence="2" id="KW-1185">Reference proteome</keyword>
<organism evidence="1 2">
    <name type="scientific">Collimonas pratensis</name>
    <dbReference type="NCBI Taxonomy" id="279113"/>
    <lineage>
        <taxon>Bacteria</taxon>
        <taxon>Pseudomonadati</taxon>
        <taxon>Pseudomonadota</taxon>
        <taxon>Betaproteobacteria</taxon>
        <taxon>Burkholderiales</taxon>
        <taxon>Oxalobacteraceae</taxon>
        <taxon>Collimonas</taxon>
    </lineage>
</organism>
<dbReference type="RefSeq" id="WP_062116664.1">
    <property type="nucleotide sequence ID" value="NZ_CP013236.1"/>
</dbReference>